<keyword evidence="2" id="KW-0596">Phosphopantetheine</keyword>
<dbReference type="Pfam" id="PF00550">
    <property type="entry name" value="PP-binding"/>
    <property type="match status" value="1"/>
</dbReference>
<evidence type="ECO:0000313" key="6">
    <source>
        <dbReference type="EMBL" id="EHJ10786.1"/>
    </source>
</evidence>
<feature type="non-terminal residue" evidence="6">
    <location>
        <position position="978"/>
    </location>
</feature>
<dbReference type="AlphaFoldDB" id="G5JAJ9"/>
<dbReference type="Pfam" id="PF00501">
    <property type="entry name" value="AMP-binding"/>
    <property type="match status" value="1"/>
</dbReference>
<evidence type="ECO:0000256" key="4">
    <source>
        <dbReference type="ARBA" id="ARBA00022598"/>
    </source>
</evidence>
<dbReference type="InterPro" id="IPR011990">
    <property type="entry name" value="TPR-like_helical_dom_sf"/>
</dbReference>
<evidence type="ECO:0000313" key="7">
    <source>
        <dbReference type="Proteomes" id="UP000003477"/>
    </source>
</evidence>
<dbReference type="InterPro" id="IPR045851">
    <property type="entry name" value="AMP-bd_C_sf"/>
</dbReference>
<dbReference type="GO" id="GO:0031956">
    <property type="term" value="F:medium-chain fatty acid-CoA ligase activity"/>
    <property type="evidence" value="ECO:0007669"/>
    <property type="project" value="TreeGrafter"/>
</dbReference>
<dbReference type="InterPro" id="IPR009081">
    <property type="entry name" value="PP-bd_ACP"/>
</dbReference>
<comment type="similarity">
    <text evidence="1">Belongs to the ATP-dependent AMP-binding enzyme family.</text>
</comment>
<evidence type="ECO:0000259" key="5">
    <source>
        <dbReference type="PROSITE" id="PS50075"/>
    </source>
</evidence>
<keyword evidence="4 6" id="KW-0436">Ligase</keyword>
<dbReference type="InterPro" id="IPR042099">
    <property type="entry name" value="ANL_N_sf"/>
</dbReference>
<dbReference type="Gene3D" id="3.40.50.12780">
    <property type="entry name" value="N-terminal domain of ligase-like"/>
    <property type="match status" value="1"/>
</dbReference>
<dbReference type="Gene3D" id="3.30.300.30">
    <property type="match status" value="1"/>
</dbReference>
<dbReference type="InterPro" id="IPR001031">
    <property type="entry name" value="Thioesterase"/>
</dbReference>
<dbReference type="Pfam" id="PF13193">
    <property type="entry name" value="AMP-binding_C"/>
    <property type="match status" value="1"/>
</dbReference>
<dbReference type="Gene3D" id="1.25.40.10">
    <property type="entry name" value="Tetratricopeptide repeat domain"/>
    <property type="match status" value="1"/>
</dbReference>
<comment type="caution">
    <text evidence="6">The sequence shown here is derived from an EMBL/GenBank/DDBJ whole genome shotgun (WGS) entry which is preliminary data.</text>
</comment>
<dbReference type="Pfam" id="PF00975">
    <property type="entry name" value="Thioesterase"/>
    <property type="match status" value="1"/>
</dbReference>
<name>G5JAJ9_CROWT</name>
<protein>
    <submittedName>
        <fullName evidence="6">Acyl-CoA synthetase-like protein (AMP-forming)/AMP-acid ligase II</fullName>
    </submittedName>
</protein>
<evidence type="ECO:0000256" key="2">
    <source>
        <dbReference type="ARBA" id="ARBA00022450"/>
    </source>
</evidence>
<dbReference type="SUPFAM" id="SSF53474">
    <property type="entry name" value="alpha/beta-Hydrolases"/>
    <property type="match status" value="1"/>
</dbReference>
<dbReference type="GO" id="GO:0031177">
    <property type="term" value="F:phosphopantetheine binding"/>
    <property type="evidence" value="ECO:0007669"/>
    <property type="project" value="InterPro"/>
</dbReference>
<accession>G5JAJ9</accession>
<dbReference type="GeneID" id="88767888"/>
<dbReference type="RefSeq" id="WP_007312348.1">
    <property type="nucleotide sequence ID" value="NZ_AESD01000672.1"/>
</dbReference>
<dbReference type="Gene3D" id="3.40.50.1820">
    <property type="entry name" value="alpha/beta hydrolase"/>
    <property type="match status" value="2"/>
</dbReference>
<dbReference type="InterPro" id="IPR036736">
    <property type="entry name" value="ACP-like_sf"/>
</dbReference>
<dbReference type="InterPro" id="IPR020806">
    <property type="entry name" value="PKS_PP-bd"/>
</dbReference>
<reference evidence="6 7" key="1">
    <citation type="journal article" date="2011" name="Front. Microbiol.">
        <title>Two Strains of Crocosphaera watsonii with Highly Conserved Genomes are Distinguished by Strain-Specific Features.</title>
        <authorList>
            <person name="Bench S.R."/>
            <person name="Ilikchyan I.N."/>
            <person name="Tripp H.J."/>
            <person name="Zehr J.P."/>
        </authorList>
    </citation>
    <scope>NUCLEOTIDE SEQUENCE [LARGE SCALE GENOMIC DNA]</scope>
    <source>
        <strain evidence="6 7">WH 0003</strain>
    </source>
</reference>
<sequence>MISQEKLLNLPNHNTVVSQVGDIRQRFSQLAKEHGENPALGGINRPWLNYQQLNKLIQDRGNTLLDAGIGRGNIVIISLNNGPEALSAILSVASVAIALPVNPQEPVKTLERLLERVPVKAVIYEDNRQNIWKTLAKTHGLTQLPIKIAPQTPAGCWQFADIEKTSQTQEVVGSLADDTGILVRTSGTTAEAKIVAWSQASFLLSVGVAAKWMGLTSSDRSLCVMPFSHLHSLLRSCLPGLLEGGSVVCCPGFDRLQILQWLETFQPTYMTGVSAIYQQMLNQVQETEWHHNNCSLRFLVSGSDSIDSETVLALHQTFKVEVREFYGMSEVSPMFAGTEKGKLAQQESHSLFALEPWTITCLDSNGEPVEQGEEGEIAARGGLINPTLKKLEQRNLTDFSGWFPTGDWGSLDETGGLQIMGRVDDRINRGGQKIAPKAVERILEQHPYVKRACVFGIPHEIFGQQVAAAIILHSDQTKIFKENELRAYVAGELPNYMVPEEILCVEAFPTNLVGKLDRQALVTLVQQKQIEAQQKRQGRYLANSFPEKRLREIYQELLQISEIDLEADFAALGGDSFQAMSLLIEIEDRFGTLLTPEQFLQHSSIEALAKLLTQSLVNSPMPPIRLIQEGDGKYPLFVSHSVSGITFYATKLAQYLPPSQTVYALNWQPPEEDISETSISLEQYASNFVEAMITCELEGGFCLIGHSFGAQLAFEIAQQLLSRGYEPAFVGLIDDEADLHKRRFGIKSRPADPQNINAYCKYLLHSYVPQAFPGDLTLLQAEIHNTDILADPYTGWKDICLGNVTRLTIPGNHISVMGESAIAQWAETLTQQLNQSRQLWELNQKDPNRLTQLQTNLETYQQQKEIIALTEARRAAKTGNLSEEISYYENALSLKSTQSYWVYRNLSHAYWQKGMKEKALETLNQSIAQEQIPIVGYEIMANWLRDLKREKAYEKTLAEVIQYDEDIAIVQKALGKLM</sequence>
<feature type="domain" description="Carrier" evidence="5">
    <location>
        <begin position="541"/>
        <end position="616"/>
    </location>
</feature>
<dbReference type="Gene3D" id="1.10.1200.10">
    <property type="entry name" value="ACP-like"/>
    <property type="match status" value="1"/>
</dbReference>
<dbReference type="Proteomes" id="UP000003477">
    <property type="component" value="Unassembled WGS sequence"/>
</dbReference>
<dbReference type="PROSITE" id="PS50075">
    <property type="entry name" value="CARRIER"/>
    <property type="match status" value="1"/>
</dbReference>
<dbReference type="InterPro" id="IPR025110">
    <property type="entry name" value="AMP-bd_C"/>
</dbReference>
<dbReference type="InterPro" id="IPR000873">
    <property type="entry name" value="AMP-dep_synth/lig_dom"/>
</dbReference>
<dbReference type="EMBL" id="AESD01000672">
    <property type="protein sequence ID" value="EHJ10786.1"/>
    <property type="molecule type" value="Genomic_DNA"/>
</dbReference>
<evidence type="ECO:0000256" key="3">
    <source>
        <dbReference type="ARBA" id="ARBA00022553"/>
    </source>
</evidence>
<dbReference type="InterPro" id="IPR029058">
    <property type="entry name" value="AB_hydrolase_fold"/>
</dbReference>
<dbReference type="PANTHER" id="PTHR43201">
    <property type="entry name" value="ACYL-COA SYNTHETASE"/>
    <property type="match status" value="1"/>
</dbReference>
<dbReference type="GO" id="GO:0006631">
    <property type="term" value="P:fatty acid metabolic process"/>
    <property type="evidence" value="ECO:0007669"/>
    <property type="project" value="TreeGrafter"/>
</dbReference>
<keyword evidence="3" id="KW-0597">Phosphoprotein</keyword>
<dbReference type="PANTHER" id="PTHR43201:SF5">
    <property type="entry name" value="MEDIUM-CHAIN ACYL-COA LIGASE ACSF2, MITOCHONDRIAL"/>
    <property type="match status" value="1"/>
</dbReference>
<dbReference type="SMART" id="SM00823">
    <property type="entry name" value="PKS_PP"/>
    <property type="match status" value="1"/>
</dbReference>
<evidence type="ECO:0000256" key="1">
    <source>
        <dbReference type="ARBA" id="ARBA00006432"/>
    </source>
</evidence>
<gene>
    <name evidence="6" type="ORF">CWATWH0003_4462t5</name>
</gene>
<organism evidence="6 7">
    <name type="scientific">Crocosphaera watsonii WH 0003</name>
    <dbReference type="NCBI Taxonomy" id="423471"/>
    <lineage>
        <taxon>Bacteria</taxon>
        <taxon>Bacillati</taxon>
        <taxon>Cyanobacteriota</taxon>
        <taxon>Cyanophyceae</taxon>
        <taxon>Oscillatoriophycideae</taxon>
        <taxon>Chroococcales</taxon>
        <taxon>Aphanothecaceae</taxon>
        <taxon>Crocosphaera</taxon>
    </lineage>
</organism>
<dbReference type="SUPFAM" id="SSF48452">
    <property type="entry name" value="TPR-like"/>
    <property type="match status" value="1"/>
</dbReference>
<dbReference type="SUPFAM" id="SSF47336">
    <property type="entry name" value="ACP-like"/>
    <property type="match status" value="1"/>
</dbReference>
<proteinExistence type="inferred from homology"/>
<dbReference type="SUPFAM" id="SSF56801">
    <property type="entry name" value="Acetyl-CoA synthetase-like"/>
    <property type="match status" value="1"/>
</dbReference>